<evidence type="ECO:0008006" key="4">
    <source>
        <dbReference type="Google" id="ProtNLM"/>
    </source>
</evidence>
<dbReference type="Proteomes" id="UP001589587">
    <property type="component" value="Unassembled WGS sequence"/>
</dbReference>
<accession>A0ABV5XM59</accession>
<feature type="compositionally biased region" description="Basic and acidic residues" evidence="1">
    <location>
        <begin position="36"/>
        <end position="48"/>
    </location>
</feature>
<keyword evidence="3" id="KW-1185">Reference proteome</keyword>
<comment type="caution">
    <text evidence="2">The sequence shown here is derived from an EMBL/GenBank/DDBJ whole genome shotgun (WGS) entry which is preliminary data.</text>
</comment>
<feature type="region of interest" description="Disordered" evidence="1">
    <location>
        <begin position="23"/>
        <end position="48"/>
    </location>
</feature>
<evidence type="ECO:0000313" key="2">
    <source>
        <dbReference type="EMBL" id="MFB9783007.1"/>
    </source>
</evidence>
<dbReference type="RefSeq" id="WP_378375767.1">
    <property type="nucleotide sequence ID" value="NZ_JBHMAS010000064.1"/>
</dbReference>
<protein>
    <recommendedName>
        <fullName evidence="4">Phage protein</fullName>
    </recommendedName>
</protein>
<dbReference type="EMBL" id="JBHMAS010000064">
    <property type="protein sequence ID" value="MFB9783007.1"/>
    <property type="molecule type" value="Genomic_DNA"/>
</dbReference>
<evidence type="ECO:0000256" key="1">
    <source>
        <dbReference type="SAM" id="MobiDB-lite"/>
    </source>
</evidence>
<evidence type="ECO:0000313" key="3">
    <source>
        <dbReference type="Proteomes" id="UP001589587"/>
    </source>
</evidence>
<proteinExistence type="predicted"/>
<gene>
    <name evidence="2" type="ORF">ACFFQ6_25205</name>
</gene>
<organism evidence="2 3">
    <name type="scientific">Rhodococcus baikonurensis</name>
    <dbReference type="NCBI Taxonomy" id="172041"/>
    <lineage>
        <taxon>Bacteria</taxon>
        <taxon>Bacillati</taxon>
        <taxon>Actinomycetota</taxon>
        <taxon>Actinomycetes</taxon>
        <taxon>Mycobacteriales</taxon>
        <taxon>Nocardiaceae</taxon>
        <taxon>Rhodococcus</taxon>
        <taxon>Rhodococcus erythropolis group</taxon>
    </lineage>
</organism>
<name>A0ABV5XM59_9NOCA</name>
<sequence length="163" mass="18555">MMSKQNFDAAKAECAQFQQEMGQHREFQGYMPSASFDRDRPAWSDPDHDAIDCYEGDVAQPSQSEWRSIPLTIPRSLQLAKLEVKTETWRLAYIAMNVSQQPEQSAPRISFERHGWGRNGEPIRAEHQWKYSLTVEEAVWMARGLLLLADLATGAKDDIGEVA</sequence>
<reference evidence="2 3" key="1">
    <citation type="submission" date="2024-09" db="EMBL/GenBank/DDBJ databases">
        <authorList>
            <person name="Sun Q."/>
            <person name="Mori K."/>
        </authorList>
    </citation>
    <scope>NUCLEOTIDE SEQUENCE [LARGE SCALE GENOMIC DNA]</scope>
    <source>
        <strain evidence="2 3">JCM 11411</strain>
    </source>
</reference>